<evidence type="ECO:0000313" key="7">
    <source>
        <dbReference type="EMBL" id="KAK7593025.1"/>
    </source>
</evidence>
<feature type="transmembrane region" description="Helical" evidence="6">
    <location>
        <begin position="58"/>
        <end position="80"/>
    </location>
</feature>
<dbReference type="PANTHER" id="PTHR11266:SF80">
    <property type="entry name" value="PEROXISOMAL MEMBRANE PROTEIN 2"/>
    <property type="match status" value="1"/>
</dbReference>
<evidence type="ECO:0008006" key="9">
    <source>
        <dbReference type="Google" id="ProtNLM"/>
    </source>
</evidence>
<evidence type="ECO:0000313" key="8">
    <source>
        <dbReference type="Proteomes" id="UP001367676"/>
    </source>
</evidence>
<dbReference type="EMBL" id="JBBCAQ010000020">
    <property type="protein sequence ID" value="KAK7593025.1"/>
    <property type="molecule type" value="Genomic_DNA"/>
</dbReference>
<gene>
    <name evidence="7" type="ORF">V9T40_007777</name>
</gene>
<evidence type="ECO:0000256" key="2">
    <source>
        <dbReference type="ARBA" id="ARBA00006824"/>
    </source>
</evidence>
<protein>
    <recommendedName>
        <fullName evidence="9">Peroxisomal membrane protein 2</fullName>
    </recommendedName>
</protein>
<keyword evidence="8" id="KW-1185">Reference proteome</keyword>
<keyword evidence="5 6" id="KW-0472">Membrane</keyword>
<sequence>MALSKSSNFIQGLIASYFEQLYVRPIRTKALTSCFISASGNLIAQYIGGAKMIDQDSVIAFGLFGLLFGGPVPHFFYQFLDKLVPYHSNHVLIKQLFIERLLFTPLYQYFVLYTISRFQGKSHKEACKERDELYWTLLKANLHVLTLVQFVNLKYVHPMLRVLVGNLVGFFWIIYFAHKKQAVSKAAAAAARKKKIGPSAKIVS</sequence>
<dbReference type="Pfam" id="PF04117">
    <property type="entry name" value="Mpv17_PMP22"/>
    <property type="match status" value="1"/>
</dbReference>
<name>A0AAN9THQ6_9HEMI</name>
<dbReference type="InterPro" id="IPR007248">
    <property type="entry name" value="Mpv17_PMP22"/>
</dbReference>
<comment type="subcellular location">
    <subcellularLocation>
        <location evidence="1">Membrane</location>
        <topology evidence="1">Multi-pass membrane protein</topology>
    </subcellularLocation>
</comment>
<evidence type="ECO:0000256" key="6">
    <source>
        <dbReference type="RuleBase" id="RU363053"/>
    </source>
</evidence>
<feature type="transmembrane region" description="Helical" evidence="6">
    <location>
        <begin position="159"/>
        <end position="177"/>
    </location>
</feature>
<keyword evidence="4 6" id="KW-1133">Transmembrane helix</keyword>
<comment type="caution">
    <text evidence="7">The sequence shown here is derived from an EMBL/GenBank/DDBJ whole genome shotgun (WGS) entry which is preliminary data.</text>
</comment>
<evidence type="ECO:0000256" key="1">
    <source>
        <dbReference type="ARBA" id="ARBA00004141"/>
    </source>
</evidence>
<organism evidence="7 8">
    <name type="scientific">Parthenolecanium corni</name>
    <dbReference type="NCBI Taxonomy" id="536013"/>
    <lineage>
        <taxon>Eukaryota</taxon>
        <taxon>Metazoa</taxon>
        <taxon>Ecdysozoa</taxon>
        <taxon>Arthropoda</taxon>
        <taxon>Hexapoda</taxon>
        <taxon>Insecta</taxon>
        <taxon>Pterygota</taxon>
        <taxon>Neoptera</taxon>
        <taxon>Paraneoptera</taxon>
        <taxon>Hemiptera</taxon>
        <taxon>Sternorrhyncha</taxon>
        <taxon>Coccoidea</taxon>
        <taxon>Coccidae</taxon>
        <taxon>Parthenolecanium</taxon>
    </lineage>
</organism>
<dbReference type="Proteomes" id="UP001367676">
    <property type="component" value="Unassembled WGS sequence"/>
</dbReference>
<evidence type="ECO:0000256" key="4">
    <source>
        <dbReference type="ARBA" id="ARBA00022989"/>
    </source>
</evidence>
<keyword evidence="3 6" id="KW-0812">Transmembrane</keyword>
<comment type="similarity">
    <text evidence="2 6">Belongs to the peroxisomal membrane protein PXMP2/4 family.</text>
</comment>
<dbReference type="GO" id="GO:0005778">
    <property type="term" value="C:peroxisomal membrane"/>
    <property type="evidence" value="ECO:0007669"/>
    <property type="project" value="TreeGrafter"/>
</dbReference>
<proteinExistence type="inferred from homology"/>
<dbReference type="PANTHER" id="PTHR11266">
    <property type="entry name" value="PEROXISOMAL MEMBRANE PROTEIN 2, PXMP2 MPV17"/>
    <property type="match status" value="1"/>
</dbReference>
<reference evidence="7 8" key="1">
    <citation type="submission" date="2024-03" db="EMBL/GenBank/DDBJ databases">
        <title>Adaptation during the transition from Ophiocordyceps entomopathogen to insect associate is accompanied by gene loss and intensified selection.</title>
        <authorList>
            <person name="Ward C.M."/>
            <person name="Onetto C.A."/>
            <person name="Borneman A.R."/>
        </authorList>
    </citation>
    <scope>NUCLEOTIDE SEQUENCE [LARGE SCALE GENOMIC DNA]</scope>
    <source>
        <strain evidence="7">AWRI1</strain>
        <tissue evidence="7">Single Adult Female</tissue>
    </source>
</reference>
<accession>A0AAN9THQ6</accession>
<dbReference type="AlphaFoldDB" id="A0AAN9THQ6"/>
<evidence type="ECO:0000256" key="5">
    <source>
        <dbReference type="ARBA" id="ARBA00023136"/>
    </source>
</evidence>
<evidence type="ECO:0000256" key="3">
    <source>
        <dbReference type="ARBA" id="ARBA00022692"/>
    </source>
</evidence>